<comment type="caution">
    <text evidence="3">The sequence shown here is derived from an EMBL/GenBank/DDBJ whole genome shotgun (WGS) entry which is preliminary data.</text>
</comment>
<evidence type="ECO:0000313" key="3">
    <source>
        <dbReference type="EMBL" id="MCZ4225501.1"/>
    </source>
</evidence>
<feature type="domain" description="Methyltransferase" evidence="2">
    <location>
        <begin position="46"/>
        <end position="136"/>
    </location>
</feature>
<evidence type="ECO:0000259" key="2">
    <source>
        <dbReference type="Pfam" id="PF13649"/>
    </source>
</evidence>
<protein>
    <submittedName>
        <fullName evidence="3">Class I SAM-dependent methyltransferase</fullName>
    </submittedName>
</protein>
<name>A0ABT4L2S9_9SPHI</name>
<dbReference type="RefSeq" id="WP_269417157.1">
    <property type="nucleotide sequence ID" value="NZ_JAPWGL010000007.1"/>
</dbReference>
<accession>A0ABT4L2S9</accession>
<dbReference type="Proteomes" id="UP001144341">
    <property type="component" value="Unassembled WGS sequence"/>
</dbReference>
<sequence>MEGNRQSVFEVYNKIGDWFAENRPQNLIEKSYLDKLISLIPSNGSILDVGCGTGVPILNYFQNKGFKVTGVDASEKMLSLAQRNFPSTAFILADMRKLPLLKKHDAIIAWHSFFHLPATDQPDMFTVFQNHLNPEGILLFTSGTTSGEVWGMNGGENLFHASLNTDEYKQLLEEHHFKILVHVVDDAECGNATVWMAQYNPL</sequence>
<dbReference type="PANTHER" id="PTHR43861">
    <property type="entry name" value="TRANS-ACONITATE 2-METHYLTRANSFERASE-RELATED"/>
    <property type="match status" value="1"/>
</dbReference>
<organism evidence="3 4">
    <name type="scientific">Pedobacter rhodius</name>
    <dbReference type="NCBI Taxonomy" id="3004098"/>
    <lineage>
        <taxon>Bacteria</taxon>
        <taxon>Pseudomonadati</taxon>
        <taxon>Bacteroidota</taxon>
        <taxon>Sphingobacteriia</taxon>
        <taxon>Sphingobacteriales</taxon>
        <taxon>Sphingobacteriaceae</taxon>
        <taxon>Pedobacter</taxon>
    </lineage>
</organism>
<proteinExistence type="predicted"/>
<dbReference type="InterPro" id="IPR029063">
    <property type="entry name" value="SAM-dependent_MTases_sf"/>
</dbReference>
<dbReference type="Pfam" id="PF13649">
    <property type="entry name" value="Methyltransf_25"/>
    <property type="match status" value="1"/>
</dbReference>
<dbReference type="Gene3D" id="3.40.50.150">
    <property type="entry name" value="Vaccinia Virus protein VP39"/>
    <property type="match status" value="1"/>
</dbReference>
<keyword evidence="4" id="KW-1185">Reference proteome</keyword>
<keyword evidence="3" id="KW-0489">Methyltransferase</keyword>
<evidence type="ECO:0000313" key="4">
    <source>
        <dbReference type="Proteomes" id="UP001144341"/>
    </source>
</evidence>
<dbReference type="GO" id="GO:0008168">
    <property type="term" value="F:methyltransferase activity"/>
    <property type="evidence" value="ECO:0007669"/>
    <property type="project" value="UniProtKB-KW"/>
</dbReference>
<evidence type="ECO:0000256" key="1">
    <source>
        <dbReference type="ARBA" id="ARBA00022679"/>
    </source>
</evidence>
<dbReference type="EMBL" id="JAPWGL010000007">
    <property type="protein sequence ID" value="MCZ4225501.1"/>
    <property type="molecule type" value="Genomic_DNA"/>
</dbReference>
<gene>
    <name evidence="3" type="ORF">O0931_19460</name>
</gene>
<dbReference type="InterPro" id="IPR041698">
    <property type="entry name" value="Methyltransf_25"/>
</dbReference>
<dbReference type="SUPFAM" id="SSF53335">
    <property type="entry name" value="S-adenosyl-L-methionine-dependent methyltransferases"/>
    <property type="match status" value="1"/>
</dbReference>
<dbReference type="GO" id="GO:0032259">
    <property type="term" value="P:methylation"/>
    <property type="evidence" value="ECO:0007669"/>
    <property type="project" value="UniProtKB-KW"/>
</dbReference>
<keyword evidence="1" id="KW-0808">Transferase</keyword>
<reference evidence="3" key="1">
    <citation type="submission" date="2022-12" db="EMBL/GenBank/DDBJ databases">
        <title>Genome sequence of SJ11.</title>
        <authorList>
            <person name="Woo H."/>
        </authorList>
    </citation>
    <scope>NUCLEOTIDE SEQUENCE</scope>
    <source>
        <strain evidence="3">SJ11</strain>
    </source>
</reference>
<dbReference type="CDD" id="cd02440">
    <property type="entry name" value="AdoMet_MTases"/>
    <property type="match status" value="1"/>
</dbReference>